<dbReference type="GO" id="GO:0005524">
    <property type="term" value="F:ATP binding"/>
    <property type="evidence" value="ECO:0007669"/>
    <property type="project" value="UniProtKB-KW"/>
</dbReference>
<dbReference type="Pfam" id="PF12008">
    <property type="entry name" value="EcoR124_C"/>
    <property type="match status" value="1"/>
</dbReference>
<proteinExistence type="inferred from homology"/>
<dbReference type="Proteomes" id="UP000009135">
    <property type="component" value="Chromosome"/>
</dbReference>
<keyword evidence="14" id="KW-1185">Reference proteome</keyword>
<dbReference type="EC" id="3.1.21.3" evidence="11"/>
<keyword evidence="5 11" id="KW-0547">Nucleotide-binding</keyword>
<dbReference type="AlphaFoldDB" id="H6N6Z6"/>
<evidence type="ECO:0000256" key="4">
    <source>
        <dbReference type="ARBA" id="ARBA00022722"/>
    </source>
</evidence>
<dbReference type="InterPro" id="IPR051268">
    <property type="entry name" value="Type-I_R_enzyme_R_subunit"/>
</dbReference>
<keyword evidence="8 11" id="KW-0378">Hydrolase</keyword>
<keyword evidence="7 13" id="KW-0255">Endonuclease</keyword>
<dbReference type="STRING" id="1111676.MHC_02780"/>
<comment type="similarity">
    <text evidence="2 11">Belongs to the HsdR family.</text>
</comment>
<dbReference type="Gene3D" id="1.20.58.910">
    <property type="match status" value="1"/>
</dbReference>
<evidence type="ECO:0000256" key="8">
    <source>
        <dbReference type="ARBA" id="ARBA00022801"/>
    </source>
</evidence>
<evidence type="ECO:0000313" key="13">
    <source>
        <dbReference type="EMBL" id="AEW45418.1"/>
    </source>
</evidence>
<keyword evidence="4" id="KW-0540">Nuclease</keyword>
<comment type="subunit">
    <text evidence="3 11">The type I restriction/modification system is composed of three polypeptides R, M and S.</text>
</comment>
<evidence type="ECO:0000256" key="1">
    <source>
        <dbReference type="ARBA" id="ARBA00000851"/>
    </source>
</evidence>
<dbReference type="CDD" id="cd22332">
    <property type="entry name" value="HsdR_N"/>
    <property type="match status" value="1"/>
</dbReference>
<keyword evidence="6 11" id="KW-0680">Restriction system</keyword>
<name>H6N6Z6_MYCHN</name>
<dbReference type="REBASE" id="134952">
    <property type="entry name" value="MhaIllORF2775P"/>
</dbReference>
<dbReference type="InterPro" id="IPR004473">
    <property type="entry name" value="Restrct_endonuc_typeI_HsdR"/>
</dbReference>
<dbReference type="SUPFAM" id="SSF52540">
    <property type="entry name" value="P-loop containing nucleoside triphosphate hydrolases"/>
    <property type="match status" value="2"/>
</dbReference>
<dbReference type="Pfam" id="PF04313">
    <property type="entry name" value="HSDR_N"/>
    <property type="match status" value="1"/>
</dbReference>
<dbReference type="InterPro" id="IPR022625">
    <property type="entry name" value="TypeI_RM_Rsu_C"/>
</dbReference>
<evidence type="ECO:0000256" key="11">
    <source>
        <dbReference type="RuleBase" id="RU364115"/>
    </source>
</evidence>
<organism evidence="13 14">
    <name type="scientific">Mycoplasma haemocanis (strain Illinois)</name>
    <dbReference type="NCBI Taxonomy" id="1111676"/>
    <lineage>
        <taxon>Bacteria</taxon>
        <taxon>Bacillati</taxon>
        <taxon>Mycoplasmatota</taxon>
        <taxon>Mollicutes</taxon>
        <taxon>Mycoplasmataceae</taxon>
        <taxon>Mycoplasma</taxon>
    </lineage>
</organism>
<dbReference type="SMART" id="SM00487">
    <property type="entry name" value="DEXDc"/>
    <property type="match status" value="1"/>
</dbReference>
<dbReference type="OrthoDB" id="9758243at2"/>
<evidence type="ECO:0000256" key="3">
    <source>
        <dbReference type="ARBA" id="ARBA00011296"/>
    </source>
</evidence>
<dbReference type="CDD" id="cd18030">
    <property type="entry name" value="DEXHc_RE_I_HsdR"/>
    <property type="match status" value="1"/>
</dbReference>
<dbReference type="Gene3D" id="3.90.1570.50">
    <property type="match status" value="1"/>
</dbReference>
<dbReference type="NCBIfam" id="TIGR00348">
    <property type="entry name" value="hsdR"/>
    <property type="match status" value="1"/>
</dbReference>
<protein>
    <recommendedName>
        <fullName evidence="11">Type I restriction enzyme endonuclease subunit</fullName>
        <shortName evidence="11">R protein</shortName>
        <ecNumber evidence="11">3.1.21.3</ecNumber>
    </recommendedName>
</protein>
<dbReference type="GO" id="GO:0009035">
    <property type="term" value="F:type I site-specific deoxyribonuclease activity"/>
    <property type="evidence" value="ECO:0007669"/>
    <property type="project" value="UniProtKB-EC"/>
</dbReference>
<reference evidence="13 14" key="1">
    <citation type="journal article" date="2012" name="J. Bacteriol.">
        <title>Complete genome sequence of Mycoplasma haemocanis strain Illinois.</title>
        <authorList>
            <person name="do Nascimento N.C."/>
            <person name="Guimaraes A.M."/>
            <person name="Santos A.P."/>
            <person name="Sanmiguel P.J."/>
            <person name="Messick J.B."/>
        </authorList>
    </citation>
    <scope>NUCLEOTIDE SEQUENCE [LARGE SCALE GENOMIC DNA]</scope>
    <source>
        <strain evidence="13 14">Illinois</strain>
    </source>
</reference>
<dbReference type="InterPro" id="IPR014001">
    <property type="entry name" value="Helicase_ATP-bd"/>
</dbReference>
<evidence type="ECO:0000313" key="14">
    <source>
        <dbReference type="Proteomes" id="UP000009135"/>
    </source>
</evidence>
<evidence type="ECO:0000256" key="6">
    <source>
        <dbReference type="ARBA" id="ARBA00022747"/>
    </source>
</evidence>
<comment type="catalytic activity">
    <reaction evidence="1 11">
        <text>Endonucleolytic cleavage of DNA to give random double-stranded fragments with terminal 5'-phosphates, ATP is simultaneously hydrolyzed.</text>
        <dbReference type="EC" id="3.1.21.3"/>
    </reaction>
</comment>
<evidence type="ECO:0000256" key="7">
    <source>
        <dbReference type="ARBA" id="ARBA00022759"/>
    </source>
</evidence>
<comment type="function">
    <text evidence="11">Subunit R is required for both nuclease and ATPase activities, but not for modification.</text>
</comment>
<dbReference type="InterPro" id="IPR027417">
    <property type="entry name" value="P-loop_NTPase"/>
</dbReference>
<evidence type="ECO:0000259" key="12">
    <source>
        <dbReference type="PROSITE" id="PS51192"/>
    </source>
</evidence>
<dbReference type="Pfam" id="PF22679">
    <property type="entry name" value="T1R_D3-like"/>
    <property type="match status" value="1"/>
</dbReference>
<keyword evidence="10 11" id="KW-0238">DNA-binding</keyword>
<evidence type="ECO:0000256" key="9">
    <source>
        <dbReference type="ARBA" id="ARBA00022840"/>
    </source>
</evidence>
<dbReference type="PANTHER" id="PTHR30195">
    <property type="entry name" value="TYPE I SITE-SPECIFIC DEOXYRIBONUCLEASE PROTEIN SUBUNIT M AND R"/>
    <property type="match status" value="1"/>
</dbReference>
<dbReference type="InterPro" id="IPR055180">
    <property type="entry name" value="HsdR_RecA-like_helicase_dom_2"/>
</dbReference>
<dbReference type="InterPro" id="IPR007409">
    <property type="entry name" value="Restrct_endonuc_type1_HsdR_N"/>
</dbReference>
<dbReference type="InterPro" id="IPR040980">
    <property type="entry name" value="SWI2_SNF2"/>
</dbReference>
<gene>
    <name evidence="13" type="primary">hsdR</name>
    <name evidence="13" type="ordered locus">MHC_02780</name>
</gene>
<dbReference type="Pfam" id="PF18766">
    <property type="entry name" value="SWI2_SNF2"/>
    <property type="match status" value="1"/>
</dbReference>
<evidence type="ECO:0000256" key="2">
    <source>
        <dbReference type="ARBA" id="ARBA00008598"/>
    </source>
</evidence>
<dbReference type="CDD" id="cd18800">
    <property type="entry name" value="SF2_C_EcoR124I-like"/>
    <property type="match status" value="1"/>
</dbReference>
<dbReference type="HOGENOM" id="CLU_004848_1_1_14"/>
<dbReference type="EMBL" id="CP003199">
    <property type="protein sequence ID" value="AEW45418.1"/>
    <property type="molecule type" value="Genomic_DNA"/>
</dbReference>
<keyword evidence="9 11" id="KW-0067">ATP-binding</keyword>
<sequence length="937" mass="108408">MRLQIQRLNSHKGIVFTDSEWNRFFNECICKAGEEPLDKLKKIQGDGWKQSLVRDDGSVENIQLIDKRNFYNNKLQYINKHSTLVECRGDITILLNGLPMVHIELRRSSKCIESVFSEACPYKRSNFMGRSGLFDFCEIFIISNGSETKYYSSTTRRNYLDDCKSTVDISSVTSNSFMFTSYWSNEKNEIYKDLSGFSKTFLEQKNLLEMIINFCVLDTNGVLKVMRPYQVHAVKKIINRIKNSTERGILGKKESGGYIWHATGSGKTLTSFKASRLATAIPGVDKVLFVVDRKDLDYQTQREYGTFESGSAEGIKSVNALRAAFTKTDQKIIITTIQKLNRYIEKYSSKDEEVFKKHTVLIFDECHRSQFGSMHDAIKKSFKNSHIFGFTGTPIFESSDSSECHTTDHYFGDELHRYTLMNAIQDKNVLKFKVDLFNDGYFDFKDSSRISSVVRYIIEKFDNKTLRPLAANKLNDKRKRGYNSILCVDSIEQAKRYYKEFRNQLSKEDELHRKLVVSTIYSAQENSDVSNIDDESITNPDTEGMGLDDLAFLEEVIKDYNSTFSTNFSVKSNSFNSYYQDLSKRTRDKEVDILIVVNMFLTGFDAPSLNTLWVDKNLRLHGLIQAFSRTNRIHKNIKTFGNIVCFRDLEQNIKEAFIVYGGGDPQLIVVPPFEKKYEEYKRNVEKLKSYQDSEGNVVVPVDRESECTYADCVSECMKNRNDLRTYDEFEGKDLLSPEELQRHQAKYIDLEKKYENEKSDSESEMDVSHDFSGGLELIRQIEITLEYIIDLIITNTRWEKINTKDKLDDFRDKVNSMIDSATYLRSKKEIINKFIYDENEKTDESFKHFIERELIAAIDSLAAEESISVMAARDFIARAFRNNKFEDEGTAIDDVVPVSRLNGKASLARQDRVMEKLKDIHDKFHGLVKFDVNSWIS</sequence>
<evidence type="ECO:0000256" key="5">
    <source>
        <dbReference type="ARBA" id="ARBA00022741"/>
    </source>
</evidence>
<dbReference type="GO" id="GO:0003677">
    <property type="term" value="F:DNA binding"/>
    <property type="evidence" value="ECO:0007669"/>
    <property type="project" value="UniProtKB-KW"/>
</dbReference>
<dbReference type="KEGG" id="mhe:MHC_02780"/>
<evidence type="ECO:0000256" key="10">
    <source>
        <dbReference type="ARBA" id="ARBA00023125"/>
    </source>
</evidence>
<dbReference type="GO" id="GO:0009307">
    <property type="term" value="P:DNA restriction-modification system"/>
    <property type="evidence" value="ECO:0007669"/>
    <property type="project" value="UniProtKB-KW"/>
</dbReference>
<feature type="domain" description="Helicase ATP-binding" evidence="12">
    <location>
        <begin position="248"/>
        <end position="412"/>
    </location>
</feature>
<dbReference type="PROSITE" id="PS51192">
    <property type="entry name" value="HELICASE_ATP_BIND_1"/>
    <property type="match status" value="1"/>
</dbReference>
<dbReference type="Gene3D" id="3.40.50.300">
    <property type="entry name" value="P-loop containing nucleotide triphosphate hydrolases"/>
    <property type="match status" value="2"/>
</dbReference>
<accession>H6N6Z6</accession>
<dbReference type="PANTHER" id="PTHR30195:SF16">
    <property type="entry name" value="TYPE I RESTRICTION ENZYME ENDONUCLEASE SUBUNIT"/>
    <property type="match status" value="1"/>
</dbReference>